<proteinExistence type="predicted"/>
<protein>
    <recommendedName>
        <fullName evidence="2">TAFII28-like protein domain-containing protein</fullName>
    </recommendedName>
</protein>
<dbReference type="Pfam" id="PF04719">
    <property type="entry name" value="TAFII28"/>
    <property type="match status" value="1"/>
</dbReference>
<dbReference type="EMBL" id="JAPFFF010000001">
    <property type="protein sequence ID" value="KAK8900026.1"/>
    <property type="molecule type" value="Genomic_DNA"/>
</dbReference>
<organism evidence="3 4">
    <name type="scientific">Tritrichomonas musculus</name>
    <dbReference type="NCBI Taxonomy" id="1915356"/>
    <lineage>
        <taxon>Eukaryota</taxon>
        <taxon>Metamonada</taxon>
        <taxon>Parabasalia</taxon>
        <taxon>Tritrichomonadida</taxon>
        <taxon>Tritrichomonadidae</taxon>
        <taxon>Tritrichomonas</taxon>
    </lineage>
</organism>
<gene>
    <name evidence="3" type="ORF">M9Y10_002349</name>
</gene>
<evidence type="ECO:0000259" key="2">
    <source>
        <dbReference type="Pfam" id="PF04719"/>
    </source>
</evidence>
<dbReference type="Gene3D" id="1.10.20.10">
    <property type="entry name" value="Histone, subunit A"/>
    <property type="match status" value="1"/>
</dbReference>
<dbReference type="Proteomes" id="UP001470230">
    <property type="component" value="Unassembled WGS sequence"/>
</dbReference>
<dbReference type="InterPro" id="IPR006809">
    <property type="entry name" value="TAFII28_dom"/>
</dbReference>
<feature type="domain" description="TAFII28-like protein" evidence="2">
    <location>
        <begin position="39"/>
        <end position="132"/>
    </location>
</feature>
<reference evidence="3 4" key="1">
    <citation type="submission" date="2024-04" db="EMBL/GenBank/DDBJ databases">
        <title>Tritrichomonas musculus Genome.</title>
        <authorList>
            <person name="Alves-Ferreira E."/>
            <person name="Grigg M."/>
            <person name="Lorenzi H."/>
            <person name="Galac M."/>
        </authorList>
    </citation>
    <scope>NUCLEOTIDE SEQUENCE [LARGE SCALE GENOMIC DNA]</scope>
    <source>
        <strain evidence="3 4">EAF2021</strain>
    </source>
</reference>
<comment type="caution">
    <text evidence="3">The sequence shown here is derived from an EMBL/GenBank/DDBJ whole genome shotgun (WGS) entry which is preliminary data.</text>
</comment>
<evidence type="ECO:0000256" key="1">
    <source>
        <dbReference type="SAM" id="MobiDB-lite"/>
    </source>
</evidence>
<sequence>MSLPRMNSRDTDEDDRDIYEISEDNEDQEFERNEAIAKVISEMTDEQRERFNLFRVGSNCKPPQKRIKEMMLKTVQGYSDRSRPDSISVQESAAFVASSAAKLFIADLLETAKSLSDSDKPLTPDLIYLAYNEIDNAGKIPGRGSGIKRAMIR</sequence>
<evidence type="ECO:0000313" key="3">
    <source>
        <dbReference type="EMBL" id="KAK8900026.1"/>
    </source>
</evidence>
<dbReference type="InterPro" id="IPR009072">
    <property type="entry name" value="Histone-fold"/>
</dbReference>
<name>A0ABR2L9I9_9EUKA</name>
<evidence type="ECO:0000313" key="4">
    <source>
        <dbReference type="Proteomes" id="UP001470230"/>
    </source>
</evidence>
<feature type="compositionally biased region" description="Acidic residues" evidence="1">
    <location>
        <begin position="11"/>
        <end position="29"/>
    </location>
</feature>
<feature type="region of interest" description="Disordered" evidence="1">
    <location>
        <begin position="1"/>
        <end position="30"/>
    </location>
</feature>
<accession>A0ABR2L9I9</accession>
<keyword evidence="4" id="KW-1185">Reference proteome</keyword>